<comment type="caution">
    <text evidence="4">The sequence shown here is derived from an EMBL/GenBank/DDBJ whole genome shotgun (WGS) entry which is preliminary data.</text>
</comment>
<feature type="compositionally biased region" description="Basic and acidic residues" evidence="2">
    <location>
        <begin position="107"/>
        <end position="120"/>
    </location>
</feature>
<dbReference type="AlphaFoldDB" id="A0AAD2DAE8"/>
<evidence type="ECO:0000256" key="3">
    <source>
        <dbReference type="SAM" id="Phobius"/>
    </source>
</evidence>
<organism evidence="4 5">
    <name type="scientific">Euplotes crassus</name>
    <dbReference type="NCBI Taxonomy" id="5936"/>
    <lineage>
        <taxon>Eukaryota</taxon>
        <taxon>Sar</taxon>
        <taxon>Alveolata</taxon>
        <taxon>Ciliophora</taxon>
        <taxon>Intramacronucleata</taxon>
        <taxon>Spirotrichea</taxon>
        <taxon>Hypotrichia</taxon>
        <taxon>Euplotida</taxon>
        <taxon>Euplotidae</taxon>
        <taxon>Moneuplotes</taxon>
    </lineage>
</organism>
<evidence type="ECO:0000256" key="1">
    <source>
        <dbReference type="SAM" id="Coils"/>
    </source>
</evidence>
<protein>
    <submittedName>
        <fullName evidence="4">Uncharacterized protein</fullName>
    </submittedName>
</protein>
<keyword evidence="3" id="KW-0472">Membrane</keyword>
<feature type="compositionally biased region" description="Polar residues" evidence="2">
    <location>
        <begin position="121"/>
        <end position="131"/>
    </location>
</feature>
<feature type="transmembrane region" description="Helical" evidence="3">
    <location>
        <begin position="171"/>
        <end position="189"/>
    </location>
</feature>
<reference evidence="4" key="1">
    <citation type="submission" date="2023-07" db="EMBL/GenBank/DDBJ databases">
        <authorList>
            <consortium name="AG Swart"/>
            <person name="Singh M."/>
            <person name="Singh A."/>
            <person name="Seah K."/>
            <person name="Emmerich C."/>
        </authorList>
    </citation>
    <scope>NUCLEOTIDE SEQUENCE</scope>
    <source>
        <strain evidence="4">DP1</strain>
    </source>
</reference>
<dbReference type="EMBL" id="CAMPGE010029659">
    <property type="protein sequence ID" value="CAI2387139.1"/>
    <property type="molecule type" value="Genomic_DNA"/>
</dbReference>
<gene>
    <name evidence="4" type="ORF">ECRASSUSDP1_LOCUS28767</name>
</gene>
<keyword evidence="3" id="KW-0812">Transmembrane</keyword>
<evidence type="ECO:0000313" key="4">
    <source>
        <dbReference type="EMBL" id="CAI2387139.1"/>
    </source>
</evidence>
<evidence type="ECO:0000256" key="2">
    <source>
        <dbReference type="SAM" id="MobiDB-lite"/>
    </source>
</evidence>
<keyword evidence="5" id="KW-1185">Reference proteome</keyword>
<sequence>MKRLEVLADKTGLSSCESKINNVLEGFQEKIENLDRKLKEAIEQGFHGKFDVYEIELRELQLKLSENEEVREVLFLTASRNISPLESLDQSIESQSEIRARQHIKRARTDPNIPRREESKNQSSTGNTSILGSEHTRNPRNSGSINYGLIPMPIKEEEEDSKQNKITSFPFIMNCVLSVILILLILWNLKLKCELNDLKMTNSNGKEPLPRDLEQLNNLYKLENLKYNEEIEMMKTTIMKLTGYDSSDSVLTLDMTQQKSKEIITNMNMLTYHLEPKSRLRISKVKNGDQSLNKFITNSHPSSLKLFSFNHPSAGSGEGQAIKAKFYIQGLCRLLRRVTQEVYLHSLILNSEELSSVVRASASAQRLVIRSSKISTSSALDFSTEEQSRIQYLSFQDSGSAIWQNMEWATYPERFEPIIVAIKNSSIKDSLETINIHGCGISVNQTTELLFKHELAHIRVVQCCSNPPLDS</sequence>
<name>A0AAD2DAE8_EUPCR</name>
<keyword evidence="1" id="KW-0175">Coiled coil</keyword>
<feature type="region of interest" description="Disordered" evidence="2">
    <location>
        <begin position="103"/>
        <end position="148"/>
    </location>
</feature>
<dbReference type="Proteomes" id="UP001295684">
    <property type="component" value="Unassembled WGS sequence"/>
</dbReference>
<proteinExistence type="predicted"/>
<evidence type="ECO:0000313" key="5">
    <source>
        <dbReference type="Proteomes" id="UP001295684"/>
    </source>
</evidence>
<feature type="coiled-coil region" evidence="1">
    <location>
        <begin position="17"/>
        <end position="70"/>
    </location>
</feature>
<accession>A0AAD2DAE8</accession>
<keyword evidence="3" id="KW-1133">Transmembrane helix</keyword>